<gene>
    <name evidence="1" type="ORF">C1875_12400</name>
</gene>
<dbReference type="Proteomes" id="UP000253970">
    <property type="component" value="Unassembled WGS sequence"/>
</dbReference>
<proteinExistence type="predicted"/>
<dbReference type="EMBL" id="PPTU01000024">
    <property type="protein sequence ID" value="RDB68037.1"/>
    <property type="molecule type" value="Genomic_DNA"/>
</dbReference>
<comment type="caution">
    <text evidence="1">The sequence shown here is derived from an EMBL/GenBank/DDBJ whole genome shotgun (WGS) entry which is preliminary data.</text>
</comment>
<reference evidence="1 2" key="1">
    <citation type="journal article" date="2018" name="Elife">
        <title>Discovery and characterization of a prevalent human gut bacterial enzyme sufficient for the inactivation of a family of plant toxins.</title>
        <authorList>
            <person name="Koppel N."/>
            <person name="Bisanz J.E."/>
            <person name="Pandelia M.E."/>
            <person name="Turnbaugh P.J."/>
            <person name="Balskus E.P."/>
        </authorList>
    </citation>
    <scope>NUCLEOTIDE SEQUENCE [LARGE SCALE GENOMIC DNA]</scope>
    <source>
        <strain evidence="1 2">W1 BHI 6</strain>
    </source>
</reference>
<sequence length="65" mass="7201">MGMEGWWAVANSLGETIAWFRSRADAEDYRKYLAARGYETALCPRDIKAARAGDAAYGAGTKLWL</sequence>
<evidence type="ECO:0000313" key="1">
    <source>
        <dbReference type="EMBL" id="RDB68037.1"/>
    </source>
</evidence>
<dbReference type="AlphaFoldDB" id="A0A369MC06"/>
<evidence type="ECO:0000313" key="2">
    <source>
        <dbReference type="Proteomes" id="UP000253970"/>
    </source>
</evidence>
<organism evidence="1 2">
    <name type="scientific">Eggerthella lenta</name>
    <name type="common">Eubacterium lentum</name>
    <dbReference type="NCBI Taxonomy" id="84112"/>
    <lineage>
        <taxon>Bacteria</taxon>
        <taxon>Bacillati</taxon>
        <taxon>Actinomycetota</taxon>
        <taxon>Coriobacteriia</taxon>
        <taxon>Eggerthellales</taxon>
        <taxon>Eggerthellaceae</taxon>
        <taxon>Eggerthella</taxon>
    </lineage>
</organism>
<dbReference type="RefSeq" id="WP_009307267.1">
    <property type="nucleotide sequence ID" value="NZ_PPTU01000024.1"/>
</dbReference>
<name>A0A369MC06_EGGLN</name>
<protein>
    <submittedName>
        <fullName evidence="1">Uncharacterized protein</fullName>
    </submittedName>
</protein>
<accession>A0A369MC06</accession>